<proteinExistence type="inferred from homology"/>
<comment type="caution">
    <text evidence="4">The sequence shown here is derived from an EMBL/GenBank/DDBJ whole genome shotgun (WGS) entry which is preliminary data.</text>
</comment>
<organism evidence="4 5">
    <name type="scientific">Ridgeia piscesae</name>
    <name type="common">Tubeworm</name>
    <dbReference type="NCBI Taxonomy" id="27915"/>
    <lineage>
        <taxon>Eukaryota</taxon>
        <taxon>Metazoa</taxon>
        <taxon>Spiralia</taxon>
        <taxon>Lophotrochozoa</taxon>
        <taxon>Annelida</taxon>
        <taxon>Polychaeta</taxon>
        <taxon>Sedentaria</taxon>
        <taxon>Canalipalpata</taxon>
        <taxon>Sabellida</taxon>
        <taxon>Siboglinidae</taxon>
        <taxon>Ridgeia</taxon>
    </lineage>
</organism>
<name>A0AAD9KQW8_RIDPI</name>
<dbReference type="InterPro" id="IPR056748">
    <property type="entry name" value="VPS13-like_C"/>
</dbReference>
<dbReference type="EMBL" id="JAODUO010000702">
    <property type="protein sequence ID" value="KAK2175851.1"/>
    <property type="molecule type" value="Genomic_DNA"/>
</dbReference>
<feature type="domain" description="Intermembrane lipid transfer protein VPS13-like C-terminal" evidence="3">
    <location>
        <begin position="943"/>
        <end position="1062"/>
    </location>
</feature>
<evidence type="ECO:0000259" key="2">
    <source>
        <dbReference type="Pfam" id="PF25036"/>
    </source>
</evidence>
<dbReference type="InterPro" id="IPR009543">
    <property type="entry name" value="VPS13_VAB"/>
</dbReference>
<dbReference type="GO" id="GO:0006623">
    <property type="term" value="P:protein targeting to vacuole"/>
    <property type="evidence" value="ECO:0007669"/>
    <property type="project" value="TreeGrafter"/>
</dbReference>
<dbReference type="InterPro" id="IPR026847">
    <property type="entry name" value="VPS13"/>
</dbReference>
<dbReference type="Pfam" id="PF25037">
    <property type="entry name" value="VPS13_C"/>
    <property type="match status" value="1"/>
</dbReference>
<dbReference type="GO" id="GO:0045053">
    <property type="term" value="P:protein retention in Golgi apparatus"/>
    <property type="evidence" value="ECO:0007669"/>
    <property type="project" value="TreeGrafter"/>
</dbReference>
<dbReference type="Proteomes" id="UP001209878">
    <property type="component" value="Unassembled WGS sequence"/>
</dbReference>
<evidence type="ECO:0000313" key="5">
    <source>
        <dbReference type="Proteomes" id="UP001209878"/>
    </source>
</evidence>
<sequence>MLRGDRRYAGTASLKIGESDWSDKFSLDTVGSSGTVTCKVDGNRKKEVGINISLSSAGLTKIVTITPYYLLFNHTEFELACKEVTTDVKTTIPWVTIGAGQCLPFWPIQSSQNAQMVVKVSGTDKECMPFSFAEPINTLLQLHNEYGGLGVECIINETAIQVTFSQYSSGLATVQLVNHTSMATISYSQIDNKGKTCQLEPGKTILYTWDDPLKKRELVWSCGNEKNHKDELVEDGNGDLFYTSDSKLYWVSFLNGMQRVLFFTEDVALAIIAQQAGELEQIDQEINLSPARPRSGVIWEEKKRKRFRALKLKQSVILEKAYELYQASLAADKHVKSRVHLEGKMEVDFGEEQMMMYKPNKCSIRRSFEDGIWLQYRVSPHQLQLHTKIHRLQIDDQLPGAMFPVVFAPIPPPKSVAADSVPKPFTELSVMIRTRDYTDVKQFKYCKLLIQEMELKVDQGFINAMMAMFASSELTDEDERNQFNGDVENTRKALEDDMQQTTANEQKHFYDMLHFSPLKIHLSFSMYGTSGDADQPKRLRQNVMDVFLQSVGIVLTDIQDVVFKLGYFERNHAFYNQTEMSGHITRHYIQQAIKQMYVLVLGLDVLGNPFGVIRGLATGIETLFYEPYQGAVQGPEEFAEGLALGVRSLLGHAVGGAAGAVSRITGALGKGIATLTLDDDYQKKRRENMTKRPTDVKEGLARGGKGLVMVSVWHVEAKVLLCLVIVSVWHVEAILSGGAAGAVSRITGALGKGIATLTLDDDYQKKRRENMTKRPTDVKEGLARGGKGLVMVSVWHVEAKVLSWSCHGECLARGGKGLVMVSVWHVEAKVLSWSCHGECLARGGKGLVMVSVWQWRQRSCHGECLACGGKGLVTGVVDGVTGIVRKPVEGAKKEGVEGFFKGVGKGLVGVITRPASGVVDFASISFDGIRRAADVATEVRRQRPPRLLQADGVIKPYFFREADGMEILRFVDKGKFAETDTYMAHVYVTNNHSNVLLVTDKRVMFTSKGDIFGQWDVDWRYIWDELKEVPTVGPRGVQLLLKKKEKKLFKSSTMGKSIPLPDQAVAKWVVAKMKEAMEQAKYTGNEA</sequence>
<evidence type="ECO:0000256" key="1">
    <source>
        <dbReference type="ARBA" id="ARBA00006545"/>
    </source>
</evidence>
<dbReference type="PANTHER" id="PTHR16166:SF93">
    <property type="entry name" value="INTERMEMBRANE LIPID TRANSFER PROTEIN VPS13"/>
    <property type="match status" value="1"/>
</dbReference>
<dbReference type="PANTHER" id="PTHR16166">
    <property type="entry name" value="VACUOLAR PROTEIN SORTING-ASSOCIATED PROTEIN VPS13"/>
    <property type="match status" value="1"/>
</dbReference>
<evidence type="ECO:0008006" key="6">
    <source>
        <dbReference type="Google" id="ProtNLM"/>
    </source>
</evidence>
<gene>
    <name evidence="4" type="ORF">NP493_702g01003</name>
</gene>
<feature type="domain" description="Vacuolar protein sorting-associated protein 13 VPS13 adaptor binding" evidence="2">
    <location>
        <begin position="11"/>
        <end position="215"/>
    </location>
</feature>
<keyword evidence="5" id="KW-1185">Reference proteome</keyword>
<comment type="similarity">
    <text evidence="1">Belongs to the VPS13 family.</text>
</comment>
<reference evidence="4" key="1">
    <citation type="journal article" date="2023" name="Mol. Biol. Evol.">
        <title>Third-Generation Sequencing Reveals the Adaptive Role of the Epigenome in Three Deep-Sea Polychaetes.</title>
        <authorList>
            <person name="Perez M."/>
            <person name="Aroh O."/>
            <person name="Sun Y."/>
            <person name="Lan Y."/>
            <person name="Juniper S.K."/>
            <person name="Young C.R."/>
            <person name="Angers B."/>
            <person name="Qian P.Y."/>
        </authorList>
    </citation>
    <scope>NUCLEOTIDE SEQUENCE</scope>
    <source>
        <strain evidence="4">R07B-5</strain>
    </source>
</reference>
<evidence type="ECO:0000259" key="3">
    <source>
        <dbReference type="Pfam" id="PF25037"/>
    </source>
</evidence>
<evidence type="ECO:0000313" key="4">
    <source>
        <dbReference type="EMBL" id="KAK2175851.1"/>
    </source>
</evidence>
<accession>A0AAD9KQW8</accession>
<protein>
    <recommendedName>
        <fullName evidence="6">Vacuolar protein sorting-associated protein 13</fullName>
    </recommendedName>
</protein>
<dbReference type="Pfam" id="PF25036">
    <property type="entry name" value="VPS13_VAB"/>
    <property type="match status" value="1"/>
</dbReference>
<dbReference type="AlphaFoldDB" id="A0AAD9KQW8"/>